<evidence type="ECO:0008006" key="3">
    <source>
        <dbReference type="Google" id="ProtNLM"/>
    </source>
</evidence>
<proteinExistence type="predicted"/>
<dbReference type="EMBL" id="MLFT02000020">
    <property type="protein sequence ID" value="PHT30691.1"/>
    <property type="molecule type" value="Genomic_DNA"/>
</dbReference>
<sequence length="167" mass="19004">MQDKDCTPVASKKATSMEIVELNQNLSTRESIVLPSPKFSVDWFTCLGMSFDSACGDYKILKIFHDKAPSEILALKSGPWRIIDEHPSDMIKMDCGLYMVTYAKCLTFDECVPSIGFDPDLIRRRYASLLWDYGSRKEETKAQSDDEAPMKTLRKIGITEDIEVHDH</sequence>
<dbReference type="Proteomes" id="UP000224567">
    <property type="component" value="Unassembled WGS sequence"/>
</dbReference>
<reference evidence="2" key="2">
    <citation type="journal article" date="2017" name="J. Anim. Genet.">
        <title>Multiple reference genome sequences of hot pepper reveal the massive evolution of plant disease resistance genes by retroduplication.</title>
        <authorList>
            <person name="Kim S."/>
            <person name="Park J."/>
            <person name="Yeom S.-I."/>
            <person name="Kim Y.-M."/>
            <person name="Seo E."/>
            <person name="Kim K.-T."/>
            <person name="Kim M.-S."/>
            <person name="Lee J.M."/>
            <person name="Cheong K."/>
            <person name="Shin H.-S."/>
            <person name="Kim S.-B."/>
            <person name="Han K."/>
            <person name="Lee J."/>
            <person name="Park M."/>
            <person name="Lee H.-A."/>
            <person name="Lee H.-Y."/>
            <person name="Lee Y."/>
            <person name="Oh S."/>
            <person name="Lee J.H."/>
            <person name="Choi E."/>
            <person name="Choi E."/>
            <person name="Lee S.E."/>
            <person name="Jeon J."/>
            <person name="Kim H."/>
            <person name="Choi G."/>
            <person name="Song H."/>
            <person name="Lee J."/>
            <person name="Lee S.-C."/>
            <person name="Kwon J.-K."/>
            <person name="Lee H.-Y."/>
            <person name="Koo N."/>
            <person name="Hong Y."/>
            <person name="Kim R.W."/>
            <person name="Kang W.-H."/>
            <person name="Huh J.H."/>
            <person name="Kang B.-C."/>
            <person name="Yang T.-J."/>
            <person name="Lee Y.-H."/>
            <person name="Bennetzen J.L."/>
            <person name="Choi D."/>
        </authorList>
    </citation>
    <scope>NUCLEOTIDE SEQUENCE [LARGE SCALE GENOMIC DNA]</scope>
    <source>
        <strain evidence="2">cv. PBC81</strain>
    </source>
</reference>
<comment type="caution">
    <text evidence="1">The sequence shown here is derived from an EMBL/GenBank/DDBJ whole genome shotgun (WGS) entry which is preliminary data.</text>
</comment>
<evidence type="ECO:0000313" key="2">
    <source>
        <dbReference type="Proteomes" id="UP000224567"/>
    </source>
</evidence>
<evidence type="ECO:0000313" key="1">
    <source>
        <dbReference type="EMBL" id="PHT30691.1"/>
    </source>
</evidence>
<accession>A0A2G2VCH1</accession>
<dbReference type="SUPFAM" id="SSF54001">
    <property type="entry name" value="Cysteine proteinases"/>
    <property type="match status" value="1"/>
</dbReference>
<gene>
    <name evidence="1" type="ORF">CQW23_29703</name>
</gene>
<protein>
    <recommendedName>
        <fullName evidence="3">Ubiquitin-like protease family profile domain-containing protein</fullName>
    </recommendedName>
</protein>
<dbReference type="InterPro" id="IPR038765">
    <property type="entry name" value="Papain-like_cys_pep_sf"/>
</dbReference>
<reference evidence="1 2" key="1">
    <citation type="journal article" date="2017" name="Genome Biol.">
        <title>New reference genome sequences of hot pepper reveal the massive evolution of plant disease-resistance genes by retroduplication.</title>
        <authorList>
            <person name="Kim S."/>
            <person name="Park J."/>
            <person name="Yeom S.I."/>
            <person name="Kim Y.M."/>
            <person name="Seo E."/>
            <person name="Kim K.T."/>
            <person name="Kim M.S."/>
            <person name="Lee J.M."/>
            <person name="Cheong K."/>
            <person name="Shin H.S."/>
            <person name="Kim S.B."/>
            <person name="Han K."/>
            <person name="Lee J."/>
            <person name="Park M."/>
            <person name="Lee H.A."/>
            <person name="Lee H.Y."/>
            <person name="Lee Y."/>
            <person name="Oh S."/>
            <person name="Lee J.H."/>
            <person name="Choi E."/>
            <person name="Choi E."/>
            <person name="Lee S.E."/>
            <person name="Jeon J."/>
            <person name="Kim H."/>
            <person name="Choi G."/>
            <person name="Song H."/>
            <person name="Lee J."/>
            <person name="Lee S.C."/>
            <person name="Kwon J.K."/>
            <person name="Lee H.Y."/>
            <person name="Koo N."/>
            <person name="Hong Y."/>
            <person name="Kim R.W."/>
            <person name="Kang W.H."/>
            <person name="Huh J.H."/>
            <person name="Kang B.C."/>
            <person name="Yang T.J."/>
            <person name="Lee Y.H."/>
            <person name="Bennetzen J.L."/>
            <person name="Choi D."/>
        </authorList>
    </citation>
    <scope>NUCLEOTIDE SEQUENCE [LARGE SCALE GENOMIC DNA]</scope>
    <source>
        <strain evidence="2">cv. PBC81</strain>
    </source>
</reference>
<organism evidence="1 2">
    <name type="scientific">Capsicum baccatum</name>
    <name type="common">Peruvian pepper</name>
    <dbReference type="NCBI Taxonomy" id="33114"/>
    <lineage>
        <taxon>Eukaryota</taxon>
        <taxon>Viridiplantae</taxon>
        <taxon>Streptophyta</taxon>
        <taxon>Embryophyta</taxon>
        <taxon>Tracheophyta</taxon>
        <taxon>Spermatophyta</taxon>
        <taxon>Magnoliopsida</taxon>
        <taxon>eudicotyledons</taxon>
        <taxon>Gunneridae</taxon>
        <taxon>Pentapetalae</taxon>
        <taxon>asterids</taxon>
        <taxon>lamiids</taxon>
        <taxon>Solanales</taxon>
        <taxon>Solanaceae</taxon>
        <taxon>Solanoideae</taxon>
        <taxon>Capsiceae</taxon>
        <taxon>Capsicum</taxon>
    </lineage>
</organism>
<dbReference type="PANTHER" id="PTHR33022">
    <property type="entry name" value="DUF1985 DOMAIN-CONTAINING PROTEIN"/>
    <property type="match status" value="1"/>
</dbReference>
<keyword evidence="2" id="KW-1185">Reference proteome</keyword>
<name>A0A2G2VCH1_CAPBA</name>
<dbReference type="AlphaFoldDB" id="A0A2G2VCH1"/>
<dbReference type="PANTHER" id="PTHR33022:SF26">
    <property type="entry name" value="UBIQUITIN-LIKE PROTEASE FAMILY PROFILE DOMAIN-CONTAINING PROTEIN"/>
    <property type="match status" value="1"/>
</dbReference>